<accession>G9ZHQ3</accession>
<sequence length="40" mass="4254">MSALQIKAAGNKEPVWRRACWQSSAAGSLPPGGINNRACR</sequence>
<evidence type="ECO:0000313" key="2">
    <source>
        <dbReference type="Proteomes" id="UP000004750"/>
    </source>
</evidence>
<dbReference type="EMBL" id="AGCM01000135">
    <property type="protein sequence ID" value="EHM52449.1"/>
    <property type="molecule type" value="Genomic_DNA"/>
</dbReference>
<organism evidence="1 2">
    <name type="scientific">Cardiobacterium valvarum F0432</name>
    <dbReference type="NCBI Taxonomy" id="797473"/>
    <lineage>
        <taxon>Bacteria</taxon>
        <taxon>Pseudomonadati</taxon>
        <taxon>Pseudomonadota</taxon>
        <taxon>Gammaproteobacteria</taxon>
        <taxon>Cardiobacteriales</taxon>
        <taxon>Cardiobacteriaceae</taxon>
        <taxon>Cardiobacterium</taxon>
    </lineage>
</organism>
<dbReference type="AlphaFoldDB" id="G9ZHQ3"/>
<dbReference type="HOGENOM" id="CLU_3286790_0_0_6"/>
<comment type="caution">
    <text evidence="1">The sequence shown here is derived from an EMBL/GenBank/DDBJ whole genome shotgun (WGS) entry which is preliminary data.</text>
</comment>
<dbReference type="STRING" id="797473.HMPREF9080_02311"/>
<reference evidence="1 2" key="1">
    <citation type="submission" date="2011-08" db="EMBL/GenBank/DDBJ databases">
        <authorList>
            <person name="Weinstock G."/>
            <person name="Sodergren E."/>
            <person name="Clifton S."/>
            <person name="Fulton L."/>
            <person name="Fulton B."/>
            <person name="Courtney L."/>
            <person name="Fronick C."/>
            <person name="Harrison M."/>
            <person name="Strong C."/>
            <person name="Farmer C."/>
            <person name="Delahaunty K."/>
            <person name="Markovic C."/>
            <person name="Hall O."/>
            <person name="Minx P."/>
            <person name="Tomlinson C."/>
            <person name="Mitreva M."/>
            <person name="Hou S."/>
            <person name="Chen J."/>
            <person name="Wollam A."/>
            <person name="Pepin K.H."/>
            <person name="Johnson M."/>
            <person name="Bhonagiri V."/>
            <person name="Zhang X."/>
            <person name="Suruliraj S."/>
            <person name="Warren W."/>
            <person name="Chinwalla A."/>
            <person name="Mardis E.R."/>
            <person name="Wilson R.K."/>
        </authorList>
    </citation>
    <scope>NUCLEOTIDE SEQUENCE [LARGE SCALE GENOMIC DNA]</scope>
    <source>
        <strain evidence="1 2">F0432</strain>
    </source>
</reference>
<name>G9ZHQ3_9GAMM</name>
<dbReference type="Proteomes" id="UP000004750">
    <property type="component" value="Unassembled WGS sequence"/>
</dbReference>
<gene>
    <name evidence="1" type="ORF">HMPREF9080_02311</name>
</gene>
<evidence type="ECO:0000313" key="1">
    <source>
        <dbReference type="EMBL" id="EHM52449.1"/>
    </source>
</evidence>
<proteinExistence type="predicted"/>
<protein>
    <submittedName>
        <fullName evidence="1">Uncharacterized protein</fullName>
    </submittedName>
</protein>